<dbReference type="PANTHER" id="PTHR34109">
    <property type="entry name" value="BNAUNNG04460D PROTEIN-RELATED"/>
    <property type="match status" value="1"/>
</dbReference>
<evidence type="ECO:0000313" key="2">
    <source>
        <dbReference type="EMBL" id="MFC4337286.1"/>
    </source>
</evidence>
<organism evidence="2 3">
    <name type="scientific">Salininema proteolyticum</name>
    <dbReference type="NCBI Taxonomy" id="1607685"/>
    <lineage>
        <taxon>Bacteria</taxon>
        <taxon>Bacillati</taxon>
        <taxon>Actinomycetota</taxon>
        <taxon>Actinomycetes</taxon>
        <taxon>Glycomycetales</taxon>
        <taxon>Glycomycetaceae</taxon>
        <taxon>Salininema</taxon>
    </lineage>
</organism>
<dbReference type="InterPro" id="IPR029068">
    <property type="entry name" value="Glyas_Bleomycin-R_OHBP_Dase"/>
</dbReference>
<name>A0ABV8U3W6_9ACTN</name>
<keyword evidence="3" id="KW-1185">Reference proteome</keyword>
<dbReference type="PANTHER" id="PTHR34109:SF1">
    <property type="entry name" value="VOC DOMAIN-CONTAINING PROTEIN"/>
    <property type="match status" value="1"/>
</dbReference>
<feature type="domain" description="VOC" evidence="1">
    <location>
        <begin position="10"/>
        <end position="133"/>
    </location>
</feature>
<reference evidence="3" key="1">
    <citation type="journal article" date="2019" name="Int. J. Syst. Evol. Microbiol.">
        <title>The Global Catalogue of Microorganisms (GCM) 10K type strain sequencing project: providing services to taxonomists for standard genome sequencing and annotation.</title>
        <authorList>
            <consortium name="The Broad Institute Genomics Platform"/>
            <consortium name="The Broad Institute Genome Sequencing Center for Infectious Disease"/>
            <person name="Wu L."/>
            <person name="Ma J."/>
        </authorList>
    </citation>
    <scope>NUCLEOTIDE SEQUENCE [LARGE SCALE GENOMIC DNA]</scope>
    <source>
        <strain evidence="3">IBRC-M 10908</strain>
    </source>
</reference>
<dbReference type="InterPro" id="IPR004360">
    <property type="entry name" value="Glyas_Fos-R_dOase_dom"/>
</dbReference>
<dbReference type="Proteomes" id="UP001595823">
    <property type="component" value="Unassembled WGS sequence"/>
</dbReference>
<dbReference type="RefSeq" id="WP_380624119.1">
    <property type="nucleotide sequence ID" value="NZ_JBHSDK010000028.1"/>
</dbReference>
<protein>
    <submittedName>
        <fullName evidence="2">VOC family protein</fullName>
    </submittedName>
</protein>
<evidence type="ECO:0000313" key="3">
    <source>
        <dbReference type="Proteomes" id="UP001595823"/>
    </source>
</evidence>
<comment type="caution">
    <text evidence="2">The sequence shown here is derived from an EMBL/GenBank/DDBJ whole genome shotgun (WGS) entry which is preliminary data.</text>
</comment>
<dbReference type="Gene3D" id="3.30.720.110">
    <property type="match status" value="1"/>
</dbReference>
<dbReference type="PROSITE" id="PS51819">
    <property type="entry name" value="VOC"/>
    <property type="match status" value="1"/>
</dbReference>
<dbReference type="InterPro" id="IPR037523">
    <property type="entry name" value="VOC_core"/>
</dbReference>
<dbReference type="CDD" id="cd07246">
    <property type="entry name" value="VOC_like"/>
    <property type="match status" value="1"/>
</dbReference>
<dbReference type="SUPFAM" id="SSF54593">
    <property type="entry name" value="Glyoxalase/Bleomycin resistance protein/Dihydroxybiphenyl dioxygenase"/>
    <property type="match status" value="1"/>
</dbReference>
<proteinExistence type="predicted"/>
<gene>
    <name evidence="2" type="ORF">ACFPET_18970</name>
</gene>
<evidence type="ECO:0000259" key="1">
    <source>
        <dbReference type="PROSITE" id="PS51819"/>
    </source>
</evidence>
<accession>A0ABV8U3W6</accession>
<dbReference type="Gene3D" id="3.30.720.120">
    <property type="match status" value="1"/>
</dbReference>
<dbReference type="Pfam" id="PF00903">
    <property type="entry name" value="Glyoxalase"/>
    <property type="match status" value="1"/>
</dbReference>
<sequence>MSKVNPIPEGYHSLTPFVVVDNAATAIDFYRAVFDAEVLSRNDAGDIVMHAELQIGDSILQLSDPMPSMGLVPPDPDNVSATLVLYVEDVDTVVGKAVEAGATLREEISEFVTGDRFGSIVDPFGRRWAVMTRVKDVPRGEAERLVNEWIASMAKGEADET</sequence>
<dbReference type="EMBL" id="JBHSDK010000028">
    <property type="protein sequence ID" value="MFC4337286.1"/>
    <property type="molecule type" value="Genomic_DNA"/>
</dbReference>